<dbReference type="Pfam" id="PF00013">
    <property type="entry name" value="KH_1"/>
    <property type="match status" value="1"/>
</dbReference>
<dbReference type="PANTHER" id="PTHR10288">
    <property type="entry name" value="KH DOMAIN CONTAINING RNA BINDING PROTEIN"/>
    <property type="match status" value="1"/>
</dbReference>
<feature type="compositionally biased region" description="Pro residues" evidence="3">
    <location>
        <begin position="297"/>
        <end position="309"/>
    </location>
</feature>
<dbReference type="InterPro" id="IPR004087">
    <property type="entry name" value="KH_dom"/>
</dbReference>
<keyword evidence="1" id="KW-0677">Repeat</keyword>
<name>A0A448WI72_9PLAT</name>
<dbReference type="EMBL" id="CAAALY010014817">
    <property type="protein sequence ID" value="VEL12459.1"/>
    <property type="molecule type" value="Genomic_DNA"/>
</dbReference>
<evidence type="ECO:0000259" key="4">
    <source>
        <dbReference type="SMART" id="SM00322"/>
    </source>
</evidence>
<proteinExistence type="predicted"/>
<dbReference type="AlphaFoldDB" id="A0A448WI72"/>
<evidence type="ECO:0000313" key="6">
    <source>
        <dbReference type="Proteomes" id="UP000784294"/>
    </source>
</evidence>
<evidence type="ECO:0000256" key="1">
    <source>
        <dbReference type="ARBA" id="ARBA00022737"/>
    </source>
</evidence>
<dbReference type="SUPFAM" id="SSF54791">
    <property type="entry name" value="Eukaryotic type KH-domain (KH-domain type I)"/>
    <property type="match status" value="1"/>
</dbReference>
<evidence type="ECO:0000256" key="3">
    <source>
        <dbReference type="SAM" id="MobiDB-lite"/>
    </source>
</evidence>
<dbReference type="InterPro" id="IPR036612">
    <property type="entry name" value="KH_dom_type_1_sf"/>
</dbReference>
<dbReference type="PROSITE" id="PS50084">
    <property type="entry name" value="KH_TYPE_1"/>
    <property type="match status" value="1"/>
</dbReference>
<dbReference type="InterPro" id="IPR004088">
    <property type="entry name" value="KH_dom_type_1"/>
</dbReference>
<accession>A0A448WI72</accession>
<evidence type="ECO:0000256" key="2">
    <source>
        <dbReference type="PROSITE-ProRule" id="PRU00117"/>
    </source>
</evidence>
<reference evidence="5" key="1">
    <citation type="submission" date="2018-11" db="EMBL/GenBank/DDBJ databases">
        <authorList>
            <consortium name="Pathogen Informatics"/>
        </authorList>
    </citation>
    <scope>NUCLEOTIDE SEQUENCE</scope>
</reference>
<dbReference type="SMART" id="SM00322">
    <property type="entry name" value="KH"/>
    <property type="match status" value="1"/>
</dbReference>
<comment type="caution">
    <text evidence="5">The sequence shown here is derived from an EMBL/GenBank/DDBJ whole genome shotgun (WGS) entry which is preliminary data.</text>
</comment>
<dbReference type="Gene3D" id="3.30.1370.10">
    <property type="entry name" value="K Homology domain, type 1"/>
    <property type="match status" value="1"/>
</dbReference>
<feature type="region of interest" description="Disordered" evidence="3">
    <location>
        <begin position="284"/>
        <end position="312"/>
    </location>
</feature>
<dbReference type="CDD" id="cd22439">
    <property type="entry name" value="KH-I_PCBP_rpt3"/>
    <property type="match status" value="1"/>
</dbReference>
<evidence type="ECO:0000313" key="5">
    <source>
        <dbReference type="EMBL" id="VEL12459.1"/>
    </source>
</evidence>
<sequence length="507" mass="52325">MARKFATSESSLFGQLQLFPDPASSLQPSLLLPPTGMLAASPTDHMLSNGRFQRLLTSPINTPFGVSRLFTPPMCNKNSHGQDLSICSSSNKTTTTSMDPIINSNANYANGSGAYNGSSCSISMGGVHNCTSTFSNYLGPTSHNRQLPITVPSLQATPPLANCSSGAAQFQAGQIHPHLLLRGLGMPGPGLGLHFARFPPPLPPPSASLQQPPPICDLSDLIGDPNLLQVSLSGFGMGLPNAEALASHEALLRLTGPLVSGENSLSGGPLSQLTGVGLLATPGVSGPATGNLMPPHSTQPPPHPTPSLPPLSLASSVAATLSAAPVTRVIQAHPSPPHPVPAPSLALPLAYPLTLSLTAGLAGLVNAIHSPLATPMPPLPLPPPLSQASVATTSQLSGITRPPQQPTIPGSTLAGGERLIRELVIHNDLIGCIIGRGGTTISEIRSTSGAQIKIANGEEGSRERKITITGTPEAIQMAMILITSRSVSKDISTIFLISCLIYIRKPE</sequence>
<protein>
    <recommendedName>
        <fullName evidence="4">K Homology domain-containing protein</fullName>
    </recommendedName>
</protein>
<dbReference type="OrthoDB" id="442947at2759"/>
<keyword evidence="6" id="KW-1185">Reference proteome</keyword>
<keyword evidence="2" id="KW-0694">RNA-binding</keyword>
<organism evidence="5 6">
    <name type="scientific">Protopolystoma xenopodis</name>
    <dbReference type="NCBI Taxonomy" id="117903"/>
    <lineage>
        <taxon>Eukaryota</taxon>
        <taxon>Metazoa</taxon>
        <taxon>Spiralia</taxon>
        <taxon>Lophotrochozoa</taxon>
        <taxon>Platyhelminthes</taxon>
        <taxon>Monogenea</taxon>
        <taxon>Polyopisthocotylea</taxon>
        <taxon>Polystomatidea</taxon>
        <taxon>Polystomatidae</taxon>
        <taxon>Protopolystoma</taxon>
    </lineage>
</organism>
<gene>
    <name evidence="5" type="ORF">PXEA_LOCUS5899</name>
</gene>
<feature type="domain" description="K Homology" evidence="4">
    <location>
        <begin position="417"/>
        <end position="487"/>
    </location>
</feature>
<dbReference type="GO" id="GO:0003723">
    <property type="term" value="F:RNA binding"/>
    <property type="evidence" value="ECO:0007669"/>
    <property type="project" value="UniProtKB-UniRule"/>
</dbReference>
<dbReference type="Proteomes" id="UP000784294">
    <property type="component" value="Unassembled WGS sequence"/>
</dbReference>